<proteinExistence type="predicted"/>
<evidence type="ECO:0000313" key="2">
    <source>
        <dbReference type="WBParaSite" id="RSKR_0000927000.1"/>
    </source>
</evidence>
<name>A0AC35UAR5_9BILA</name>
<evidence type="ECO:0000313" key="1">
    <source>
        <dbReference type="Proteomes" id="UP000095286"/>
    </source>
</evidence>
<accession>A0AC35UAR5</accession>
<protein>
    <submittedName>
        <fullName evidence="2">RING-type domain-containing protein</fullName>
    </submittedName>
</protein>
<sequence>MMDYYEEDGYPIFNMEQEYFMEQEANYGMPVGGKGVEEEELHYEMNAIGGDGQVNDGLIRRYDFDEVVGGDVGRMVDEVLDMSKVSDGFGGDNRLGKCNVGGVMYYPQMEETPPNLNVNMIEERSGYEQIVDLTDGEWVQGFPPNYGGTSEQGLHEYEDIFVDERGIEFVCVNGELVMCEGNDQKQVIDEEGEEYSLNWNGELDAMGTIDDYKHLPEVIAPGTQVKPLRIGRHKLKGQDQMMRGINKNASTISCDRCRMDFFINDRVIAKYDLTCVIHCNQVSENYFVCPVCKTNSKCMVA</sequence>
<reference evidence="2" key="1">
    <citation type="submission" date="2016-11" db="UniProtKB">
        <authorList>
            <consortium name="WormBaseParasite"/>
        </authorList>
    </citation>
    <scope>IDENTIFICATION</scope>
    <source>
        <strain evidence="2">KR3021</strain>
    </source>
</reference>
<dbReference type="WBParaSite" id="RSKR_0000927000.1">
    <property type="protein sequence ID" value="RSKR_0000927000.1"/>
    <property type="gene ID" value="RSKR_0000927000"/>
</dbReference>
<organism evidence="1 2">
    <name type="scientific">Rhabditophanes sp. KR3021</name>
    <dbReference type="NCBI Taxonomy" id="114890"/>
    <lineage>
        <taxon>Eukaryota</taxon>
        <taxon>Metazoa</taxon>
        <taxon>Ecdysozoa</taxon>
        <taxon>Nematoda</taxon>
        <taxon>Chromadorea</taxon>
        <taxon>Rhabditida</taxon>
        <taxon>Tylenchina</taxon>
        <taxon>Panagrolaimomorpha</taxon>
        <taxon>Strongyloidoidea</taxon>
        <taxon>Alloionematidae</taxon>
        <taxon>Rhabditophanes</taxon>
    </lineage>
</organism>
<dbReference type="Proteomes" id="UP000095286">
    <property type="component" value="Unplaced"/>
</dbReference>